<gene>
    <name evidence="1" type="ORF">METZ01_LOCUS230859</name>
</gene>
<proteinExistence type="predicted"/>
<organism evidence="1">
    <name type="scientific">marine metagenome</name>
    <dbReference type="NCBI Taxonomy" id="408172"/>
    <lineage>
        <taxon>unclassified sequences</taxon>
        <taxon>metagenomes</taxon>
        <taxon>ecological metagenomes</taxon>
    </lineage>
</organism>
<name>A0A382GT19_9ZZZZ</name>
<dbReference type="EMBL" id="UINC01057151">
    <property type="protein sequence ID" value="SVB78005.1"/>
    <property type="molecule type" value="Genomic_DNA"/>
</dbReference>
<sequence length="190" mass="19913">MKLLKTMLVLTISAIFMVSSVFAGIGNQSSADKVSPLIDIQSVHNAKKNVSYDAQGQKASSIVSEVHPEYVPGLRTTDVTITCGGGSWESEVSWDISDADGNNVAAGGAPFDGAASLDDGVYYVNGYDAYGDGWNGNYLVVTDANTGTQYLNWTIAGSAESTTFEISSAAVYGCTDPDALNYNYNCAGDA</sequence>
<evidence type="ECO:0000313" key="1">
    <source>
        <dbReference type="EMBL" id="SVB78005.1"/>
    </source>
</evidence>
<feature type="non-terminal residue" evidence="1">
    <location>
        <position position="190"/>
    </location>
</feature>
<dbReference type="AlphaFoldDB" id="A0A382GT19"/>
<protein>
    <submittedName>
        <fullName evidence="1">Uncharacterized protein</fullName>
    </submittedName>
</protein>
<reference evidence="1" key="1">
    <citation type="submission" date="2018-05" db="EMBL/GenBank/DDBJ databases">
        <authorList>
            <person name="Lanie J.A."/>
            <person name="Ng W.-L."/>
            <person name="Kazmierczak K.M."/>
            <person name="Andrzejewski T.M."/>
            <person name="Davidsen T.M."/>
            <person name="Wayne K.J."/>
            <person name="Tettelin H."/>
            <person name="Glass J.I."/>
            <person name="Rusch D."/>
            <person name="Podicherti R."/>
            <person name="Tsui H.-C.T."/>
            <person name="Winkler M.E."/>
        </authorList>
    </citation>
    <scope>NUCLEOTIDE SEQUENCE</scope>
</reference>
<accession>A0A382GT19</accession>